<feature type="transmembrane region" description="Helical" evidence="1">
    <location>
        <begin position="7"/>
        <end position="24"/>
    </location>
</feature>
<keyword evidence="1" id="KW-0812">Transmembrane</keyword>
<dbReference type="AlphaFoldDB" id="A0A1H3VJQ3"/>
<accession>A0A1H3VJQ3</accession>
<dbReference type="SUPFAM" id="SSF55961">
    <property type="entry name" value="Bet v1-like"/>
    <property type="match status" value="1"/>
</dbReference>
<dbReference type="Proteomes" id="UP000198846">
    <property type="component" value="Unassembled WGS sequence"/>
</dbReference>
<keyword evidence="1" id="KW-1133">Transmembrane helix</keyword>
<dbReference type="STRING" id="283786.SAMN04487990_101176"/>
<evidence type="ECO:0000259" key="2">
    <source>
        <dbReference type="SMART" id="SM00871"/>
    </source>
</evidence>
<reference evidence="3 4" key="1">
    <citation type="submission" date="2016-10" db="EMBL/GenBank/DDBJ databases">
        <authorList>
            <person name="de Groot N.N."/>
        </authorList>
    </citation>
    <scope>NUCLEOTIDE SEQUENCE [LARGE SCALE GENOMIC DNA]</scope>
    <source>
        <strain evidence="3 4">DSM 23842</strain>
    </source>
</reference>
<sequence length="349" mass="38977">MKAFKYIFFLLLIVIIALSIYIAVQPNSFNVTRTRTINAPAAVIYDNVIDYKNWESWSSWAEKNEDLKIMLPENTHGTGSSYSWEDADGVGTMRTIAASPHTSITQEMELGEDYPKSNVNWSFTPNEQGGTDVTWSIAGDNLPFMFKAYTAFSGSMDDQIGPDYERSLEKLDSLVVASMSKYSITTDNEITMHSGGFYLYNTTSTKLSDYASKMQEMLPKVIAYAKNNNITMAGAPFILYHKWDEENNAVMFSCAVPTTAKVITTETDILTGQILPFSAIKTTLKGDYSNLKTAWDSTLKSISEKGYVAAENGPMLEYYLNTPMNTPNPADLVTEIYVAVEKKQDEVVE</sequence>
<dbReference type="OrthoDB" id="9807923at2"/>
<dbReference type="InterPro" id="IPR023393">
    <property type="entry name" value="START-like_dom_sf"/>
</dbReference>
<dbReference type="Gene3D" id="3.30.530.20">
    <property type="match status" value="1"/>
</dbReference>
<gene>
    <name evidence="3" type="ORF">SAMN04487990_101176</name>
</gene>
<keyword evidence="1" id="KW-0472">Membrane</keyword>
<dbReference type="SMART" id="SM00871">
    <property type="entry name" value="AraC_E_bind"/>
    <property type="match status" value="1"/>
</dbReference>
<dbReference type="CDD" id="cd07818">
    <property type="entry name" value="SRPBCC_1"/>
    <property type="match status" value="1"/>
</dbReference>
<feature type="domain" description="AraC effector-binding" evidence="2">
    <location>
        <begin position="186"/>
        <end position="341"/>
    </location>
</feature>
<dbReference type="EMBL" id="FNQK01000001">
    <property type="protein sequence ID" value="SDZ74332.1"/>
    <property type="molecule type" value="Genomic_DNA"/>
</dbReference>
<dbReference type="InterPro" id="IPR011256">
    <property type="entry name" value="Reg_factor_effector_dom_sf"/>
</dbReference>
<keyword evidence="4" id="KW-1185">Reference proteome</keyword>
<dbReference type="InterPro" id="IPR019587">
    <property type="entry name" value="Polyketide_cyclase/dehydratase"/>
</dbReference>
<name>A0A1H3VJQ3_BIZPA</name>
<evidence type="ECO:0000313" key="3">
    <source>
        <dbReference type="EMBL" id="SDZ74332.1"/>
    </source>
</evidence>
<proteinExistence type="predicted"/>
<protein>
    <submittedName>
        <fullName evidence="3">Integron-associated effector binding protein</fullName>
    </submittedName>
</protein>
<dbReference type="SUPFAM" id="SSF55136">
    <property type="entry name" value="Probable bacterial effector-binding domain"/>
    <property type="match status" value="1"/>
</dbReference>
<organism evidence="3 4">
    <name type="scientific">Bizionia paragorgiae</name>
    <dbReference type="NCBI Taxonomy" id="283786"/>
    <lineage>
        <taxon>Bacteria</taxon>
        <taxon>Pseudomonadati</taxon>
        <taxon>Bacteroidota</taxon>
        <taxon>Flavobacteriia</taxon>
        <taxon>Flavobacteriales</taxon>
        <taxon>Flavobacteriaceae</taxon>
        <taxon>Bizionia</taxon>
    </lineage>
</organism>
<evidence type="ECO:0000256" key="1">
    <source>
        <dbReference type="SAM" id="Phobius"/>
    </source>
</evidence>
<dbReference type="Gene3D" id="3.20.80.10">
    <property type="entry name" value="Regulatory factor, effector binding domain"/>
    <property type="match status" value="1"/>
</dbReference>
<evidence type="ECO:0000313" key="4">
    <source>
        <dbReference type="Proteomes" id="UP000198846"/>
    </source>
</evidence>
<dbReference type="InterPro" id="IPR010499">
    <property type="entry name" value="AraC_E-bd"/>
</dbReference>
<dbReference type="RefSeq" id="WP_092131209.1">
    <property type="nucleotide sequence ID" value="NZ_FNQK01000001.1"/>
</dbReference>
<dbReference type="Pfam" id="PF10604">
    <property type="entry name" value="Polyketide_cyc2"/>
    <property type="match status" value="1"/>
</dbReference>